<dbReference type="Proteomes" id="UP000807025">
    <property type="component" value="Unassembled WGS sequence"/>
</dbReference>
<accession>A0A9P6DA27</accession>
<keyword evidence="2" id="KW-1185">Reference proteome</keyword>
<reference evidence="1" key="1">
    <citation type="submission" date="2020-11" db="EMBL/GenBank/DDBJ databases">
        <authorList>
            <consortium name="DOE Joint Genome Institute"/>
            <person name="Ahrendt S."/>
            <person name="Riley R."/>
            <person name="Andreopoulos W."/>
            <person name="Labutti K."/>
            <person name="Pangilinan J."/>
            <person name="Ruiz-Duenas F.J."/>
            <person name="Barrasa J.M."/>
            <person name="Sanchez-Garcia M."/>
            <person name="Camarero S."/>
            <person name="Miyauchi S."/>
            <person name="Serrano A."/>
            <person name="Linde D."/>
            <person name="Babiker R."/>
            <person name="Drula E."/>
            <person name="Ayuso-Fernandez I."/>
            <person name="Pacheco R."/>
            <person name="Padilla G."/>
            <person name="Ferreira P."/>
            <person name="Barriuso J."/>
            <person name="Kellner H."/>
            <person name="Castanera R."/>
            <person name="Alfaro M."/>
            <person name="Ramirez L."/>
            <person name="Pisabarro A.G."/>
            <person name="Kuo A."/>
            <person name="Tritt A."/>
            <person name="Lipzen A."/>
            <person name="He G."/>
            <person name="Yan M."/>
            <person name="Ng V."/>
            <person name="Cullen D."/>
            <person name="Martin F."/>
            <person name="Rosso M.-N."/>
            <person name="Henrissat B."/>
            <person name="Hibbett D."/>
            <person name="Martinez A.T."/>
            <person name="Grigoriev I.V."/>
        </authorList>
    </citation>
    <scope>NUCLEOTIDE SEQUENCE</scope>
    <source>
        <strain evidence="1">ATCC 90797</strain>
    </source>
</reference>
<sequence>MSSDEFGESPGDFQVWFGKHLGIPIKKVPRWYIDWCIHPDQETFHWVRDFRYLSVRLMPFLSAVRQIQRTCGGVQ</sequence>
<dbReference type="AlphaFoldDB" id="A0A9P6DA27"/>
<organism evidence="1 2">
    <name type="scientific">Pleurotus eryngii</name>
    <name type="common">Boletus of the steppes</name>
    <dbReference type="NCBI Taxonomy" id="5323"/>
    <lineage>
        <taxon>Eukaryota</taxon>
        <taxon>Fungi</taxon>
        <taxon>Dikarya</taxon>
        <taxon>Basidiomycota</taxon>
        <taxon>Agaricomycotina</taxon>
        <taxon>Agaricomycetes</taxon>
        <taxon>Agaricomycetidae</taxon>
        <taxon>Agaricales</taxon>
        <taxon>Pleurotineae</taxon>
        <taxon>Pleurotaceae</taxon>
        <taxon>Pleurotus</taxon>
    </lineage>
</organism>
<gene>
    <name evidence="1" type="ORF">BDN71DRAFT_1442745</name>
</gene>
<evidence type="ECO:0000313" key="1">
    <source>
        <dbReference type="EMBL" id="KAF9498801.1"/>
    </source>
</evidence>
<comment type="caution">
    <text evidence="1">The sequence shown here is derived from an EMBL/GenBank/DDBJ whole genome shotgun (WGS) entry which is preliminary data.</text>
</comment>
<name>A0A9P6DA27_PLEER</name>
<protein>
    <submittedName>
        <fullName evidence="1">Uncharacterized protein</fullName>
    </submittedName>
</protein>
<dbReference type="EMBL" id="MU154535">
    <property type="protein sequence ID" value="KAF9498801.1"/>
    <property type="molecule type" value="Genomic_DNA"/>
</dbReference>
<proteinExistence type="predicted"/>
<evidence type="ECO:0000313" key="2">
    <source>
        <dbReference type="Proteomes" id="UP000807025"/>
    </source>
</evidence>